<dbReference type="EMBL" id="JBEDNZ010000015">
    <property type="protein sequence ID" value="KAL0829102.1"/>
    <property type="molecule type" value="Genomic_DNA"/>
</dbReference>
<dbReference type="PRINTS" id="PR00722">
    <property type="entry name" value="CHYMOTRYPSIN"/>
</dbReference>
<gene>
    <name evidence="10" type="ORF">ABMA28_003956</name>
</gene>
<dbReference type="PROSITE" id="PS50240">
    <property type="entry name" value="TRYPSIN_DOM"/>
    <property type="match status" value="1"/>
</dbReference>
<evidence type="ECO:0000256" key="2">
    <source>
        <dbReference type="ARBA" id="ARBA00022656"/>
    </source>
</evidence>
<dbReference type="AlphaFoldDB" id="A0ABD0STM6"/>
<dbReference type="InterPro" id="IPR009003">
    <property type="entry name" value="Peptidase_S1_PA"/>
</dbReference>
<evidence type="ECO:0000259" key="9">
    <source>
        <dbReference type="PROSITE" id="PS50240"/>
    </source>
</evidence>
<evidence type="ECO:0000256" key="4">
    <source>
        <dbReference type="ARBA" id="ARBA00023240"/>
    </source>
</evidence>
<keyword evidence="7" id="KW-1205">Fibrinolytic toxin</keyword>
<dbReference type="PROSITE" id="PS00135">
    <property type="entry name" value="TRYPSIN_SER"/>
    <property type="match status" value="1"/>
</dbReference>
<organism evidence="10 11">
    <name type="scientific">Loxostege sticticalis</name>
    <name type="common">Beet webworm moth</name>
    <dbReference type="NCBI Taxonomy" id="481309"/>
    <lineage>
        <taxon>Eukaryota</taxon>
        <taxon>Metazoa</taxon>
        <taxon>Ecdysozoa</taxon>
        <taxon>Arthropoda</taxon>
        <taxon>Hexapoda</taxon>
        <taxon>Insecta</taxon>
        <taxon>Pterygota</taxon>
        <taxon>Neoptera</taxon>
        <taxon>Endopterygota</taxon>
        <taxon>Lepidoptera</taxon>
        <taxon>Glossata</taxon>
        <taxon>Ditrysia</taxon>
        <taxon>Pyraloidea</taxon>
        <taxon>Crambidae</taxon>
        <taxon>Pyraustinae</taxon>
        <taxon>Loxostege</taxon>
    </lineage>
</organism>
<dbReference type="GO" id="GO:0008236">
    <property type="term" value="F:serine-type peptidase activity"/>
    <property type="evidence" value="ECO:0007669"/>
    <property type="project" value="UniProtKB-KW"/>
</dbReference>
<name>A0ABD0STM6_LOXSC</name>
<dbReference type="CDD" id="cd00190">
    <property type="entry name" value="Tryp_SPc"/>
    <property type="match status" value="1"/>
</dbReference>
<dbReference type="GO" id="GO:0090729">
    <property type="term" value="F:toxin activity"/>
    <property type="evidence" value="ECO:0007669"/>
    <property type="project" value="UniProtKB-KW"/>
</dbReference>
<proteinExistence type="inferred from homology"/>
<dbReference type="GO" id="GO:0006508">
    <property type="term" value="P:proteolysis"/>
    <property type="evidence" value="ECO:0007669"/>
    <property type="project" value="UniProtKB-KW"/>
</dbReference>
<dbReference type="InterPro" id="IPR018114">
    <property type="entry name" value="TRYPSIN_HIS"/>
</dbReference>
<keyword evidence="8" id="KW-0378">Hydrolase</keyword>
<dbReference type="InterPro" id="IPR043504">
    <property type="entry name" value="Peptidase_S1_PA_chymotrypsin"/>
</dbReference>
<dbReference type="GO" id="GO:0005576">
    <property type="term" value="C:extracellular region"/>
    <property type="evidence" value="ECO:0007669"/>
    <property type="project" value="UniProtKB-SubCell"/>
</dbReference>
<dbReference type="InterPro" id="IPR001254">
    <property type="entry name" value="Trypsin_dom"/>
</dbReference>
<evidence type="ECO:0000256" key="1">
    <source>
        <dbReference type="ARBA" id="ARBA00004239"/>
    </source>
</evidence>
<dbReference type="PANTHER" id="PTHR24256">
    <property type="entry name" value="TRYPTASE-RELATED"/>
    <property type="match status" value="1"/>
</dbReference>
<sequence length="288" mass="31229">MVLRKVESTLKISIPHIFPESIPTPESDGDLSRFFDQDFDDSPDGRIVGGNVAAVGSHPWMVALTSGVMARSFFCGGSVLTQRTVLTAAHCIDNSFNFGSLSSSLRVTVGTNRWNQGGQTLALTGNATHPHYVRATIKNDLTLLYTASNIIFNNLVRPVTLSFDYVGGGVQARAAGWGRTSANGPGSPQLLELLTPTIDGQRCVRDVRQAAIDLNFRNVPPVEPHIEICTFHSPGRGTCRGDSGSALMRVDRGQQIGVVSWGFPCARGAPDMFVRISAFQSWFNQHIR</sequence>
<keyword evidence="8" id="KW-0720">Serine protease</keyword>
<dbReference type="FunFam" id="2.40.10.10:FF:000068">
    <property type="entry name" value="transmembrane protease serine 2"/>
    <property type="match status" value="1"/>
</dbReference>
<keyword evidence="2" id="KW-0800">Toxin</keyword>
<evidence type="ECO:0000256" key="5">
    <source>
        <dbReference type="ARBA" id="ARBA00024195"/>
    </source>
</evidence>
<dbReference type="SUPFAM" id="SSF50494">
    <property type="entry name" value="Trypsin-like serine proteases"/>
    <property type="match status" value="1"/>
</dbReference>
<dbReference type="SMART" id="SM00020">
    <property type="entry name" value="Tryp_SPc"/>
    <property type="match status" value="1"/>
</dbReference>
<evidence type="ECO:0000256" key="6">
    <source>
        <dbReference type="ARBA" id="ARBA00055534"/>
    </source>
</evidence>
<dbReference type="InterPro" id="IPR001314">
    <property type="entry name" value="Peptidase_S1A"/>
</dbReference>
<dbReference type="PROSITE" id="PS00134">
    <property type="entry name" value="TRYPSIN_HIS"/>
    <property type="match status" value="1"/>
</dbReference>
<evidence type="ECO:0000256" key="8">
    <source>
        <dbReference type="RuleBase" id="RU363034"/>
    </source>
</evidence>
<dbReference type="Proteomes" id="UP001549921">
    <property type="component" value="Unassembled WGS sequence"/>
</dbReference>
<accession>A0ABD0STM6</accession>
<comment type="function">
    <text evidence="6">Fibrinolytic activity; shows preferential cleavage of Arg-Gly bonds in all three fibrinogen chains. Contact with the caterpillars causes severe bleeding, due the anticoagulant effect of the protein.</text>
</comment>
<evidence type="ECO:0000313" key="10">
    <source>
        <dbReference type="EMBL" id="KAL0829102.1"/>
    </source>
</evidence>
<dbReference type="Gene3D" id="2.40.10.10">
    <property type="entry name" value="Trypsin-like serine proteases"/>
    <property type="match status" value="1"/>
</dbReference>
<comment type="subcellular location">
    <subcellularLocation>
        <location evidence="1">Secreted</location>
        <location evidence="1">Extracellular space</location>
    </subcellularLocation>
</comment>
<dbReference type="InterPro" id="IPR033116">
    <property type="entry name" value="TRYPSIN_SER"/>
</dbReference>
<keyword evidence="3" id="KW-1015">Disulfide bond</keyword>
<keyword evidence="8" id="KW-0645">Protease</keyword>
<evidence type="ECO:0000256" key="3">
    <source>
        <dbReference type="ARBA" id="ARBA00023157"/>
    </source>
</evidence>
<evidence type="ECO:0000256" key="7">
    <source>
        <dbReference type="ARBA" id="ARBA00084094"/>
    </source>
</evidence>
<reference evidence="10 11" key="1">
    <citation type="submission" date="2024-06" db="EMBL/GenBank/DDBJ databases">
        <title>A chromosome-level genome assembly of beet webworm, Loxostege sticticalis.</title>
        <authorList>
            <person name="Zhang Y."/>
        </authorList>
    </citation>
    <scope>NUCLEOTIDE SEQUENCE [LARGE SCALE GENOMIC DNA]</scope>
    <source>
        <strain evidence="10">AQ028</strain>
        <tissue evidence="10">Male pupae</tissue>
    </source>
</reference>
<dbReference type="Pfam" id="PF00089">
    <property type="entry name" value="Trypsin"/>
    <property type="match status" value="1"/>
</dbReference>
<keyword evidence="4" id="KW-1199">Hemostasis impairing toxin</keyword>
<comment type="similarity">
    <text evidence="5">Belongs to the peptidase S1 family. CLIP subfamily.</text>
</comment>
<protein>
    <recommendedName>
        <fullName evidence="9">Peptidase S1 domain-containing protein</fullName>
    </recommendedName>
</protein>
<dbReference type="InterPro" id="IPR051487">
    <property type="entry name" value="Ser/Thr_Proteases_Immune/Dev"/>
</dbReference>
<comment type="caution">
    <text evidence="10">The sequence shown here is derived from an EMBL/GenBank/DDBJ whole genome shotgun (WGS) entry which is preliminary data.</text>
</comment>
<evidence type="ECO:0000313" key="11">
    <source>
        <dbReference type="Proteomes" id="UP001549921"/>
    </source>
</evidence>
<feature type="domain" description="Peptidase S1" evidence="9">
    <location>
        <begin position="47"/>
        <end position="288"/>
    </location>
</feature>